<evidence type="ECO:0000256" key="12">
    <source>
        <dbReference type="ARBA" id="ARBA00037847"/>
    </source>
</evidence>
<evidence type="ECO:0000256" key="5">
    <source>
        <dbReference type="ARBA" id="ARBA00022781"/>
    </source>
</evidence>
<dbReference type="PANTHER" id="PTHR33445:SF1">
    <property type="entry name" value="ATP SYNTHASE SUBUNIT B"/>
    <property type="match status" value="1"/>
</dbReference>
<keyword evidence="15" id="KW-0175">Coiled coil</keyword>
<protein>
    <recommendedName>
        <fullName evidence="13">ATP synthase subunit b</fullName>
    </recommendedName>
    <alternativeName>
        <fullName evidence="13">ATP synthase F(0) sector subunit b</fullName>
    </alternativeName>
    <alternativeName>
        <fullName evidence="13">ATPase subunit I</fullName>
    </alternativeName>
    <alternativeName>
        <fullName evidence="13">F-type ATPase subunit b</fullName>
        <shortName evidence="13">F-ATPase subunit b</shortName>
    </alternativeName>
</protein>
<dbReference type="NCBIfam" id="NF009988">
    <property type="entry name" value="PRK13454.1"/>
    <property type="match status" value="1"/>
</dbReference>
<keyword evidence="5 13" id="KW-0375">Hydrogen ion transport</keyword>
<evidence type="ECO:0000256" key="3">
    <source>
        <dbReference type="ARBA" id="ARBA00022547"/>
    </source>
</evidence>
<evidence type="ECO:0000256" key="1">
    <source>
        <dbReference type="ARBA" id="ARBA00005513"/>
    </source>
</evidence>
<dbReference type="PANTHER" id="PTHR33445">
    <property type="entry name" value="ATP SYNTHASE SUBUNIT B', CHLOROPLASTIC"/>
    <property type="match status" value="1"/>
</dbReference>
<dbReference type="GO" id="GO:0005886">
    <property type="term" value="C:plasma membrane"/>
    <property type="evidence" value="ECO:0007669"/>
    <property type="project" value="UniProtKB-SubCell"/>
</dbReference>
<comment type="similarity">
    <text evidence="1 13 14">Belongs to the ATPase B chain family.</text>
</comment>
<evidence type="ECO:0000256" key="9">
    <source>
        <dbReference type="ARBA" id="ARBA00023310"/>
    </source>
</evidence>
<name>A0A1N7L9H7_9RHOB</name>
<feature type="coiled-coil region" evidence="15">
    <location>
        <begin position="81"/>
        <end position="108"/>
    </location>
</feature>
<evidence type="ECO:0000256" key="8">
    <source>
        <dbReference type="ARBA" id="ARBA00023136"/>
    </source>
</evidence>
<evidence type="ECO:0000256" key="10">
    <source>
        <dbReference type="ARBA" id="ARBA00025198"/>
    </source>
</evidence>
<evidence type="ECO:0000256" key="15">
    <source>
        <dbReference type="SAM" id="Coils"/>
    </source>
</evidence>
<keyword evidence="9 13" id="KW-0066">ATP synthesis</keyword>
<gene>
    <name evidence="13" type="primary">atpF</name>
    <name evidence="16" type="ORF">SAMN05421795_102724</name>
</gene>
<dbReference type="Proteomes" id="UP000186098">
    <property type="component" value="Unassembled WGS sequence"/>
</dbReference>
<dbReference type="GO" id="GO:0012505">
    <property type="term" value="C:endomembrane system"/>
    <property type="evidence" value="ECO:0007669"/>
    <property type="project" value="UniProtKB-SubCell"/>
</dbReference>
<evidence type="ECO:0000256" key="14">
    <source>
        <dbReference type="RuleBase" id="RU003848"/>
    </source>
</evidence>
<reference evidence="17" key="1">
    <citation type="submission" date="2017-01" db="EMBL/GenBank/DDBJ databases">
        <authorList>
            <person name="Varghese N."/>
            <person name="Submissions S."/>
        </authorList>
    </citation>
    <scope>NUCLEOTIDE SEQUENCE [LARGE SCALE GENOMIC DNA]</scope>
    <source>
        <strain evidence="17">DSM 18714</strain>
    </source>
</reference>
<dbReference type="InterPro" id="IPR002146">
    <property type="entry name" value="ATP_synth_b/b'su_bac/chlpt"/>
</dbReference>
<dbReference type="GO" id="GO:0045259">
    <property type="term" value="C:proton-transporting ATP synthase complex"/>
    <property type="evidence" value="ECO:0007669"/>
    <property type="project" value="UniProtKB-KW"/>
</dbReference>
<dbReference type="OrthoDB" id="9805716at2"/>
<dbReference type="HAMAP" id="MF_01398">
    <property type="entry name" value="ATP_synth_b_bprime"/>
    <property type="match status" value="1"/>
</dbReference>
<dbReference type="RefSeq" id="WP_076364685.1">
    <property type="nucleotide sequence ID" value="NZ_FTOM01000002.1"/>
</dbReference>
<dbReference type="Gene3D" id="6.10.250.1580">
    <property type="match status" value="1"/>
</dbReference>
<dbReference type="GO" id="GO:0046961">
    <property type="term" value="F:proton-transporting ATPase activity, rotational mechanism"/>
    <property type="evidence" value="ECO:0007669"/>
    <property type="project" value="TreeGrafter"/>
</dbReference>
<keyword evidence="6 13" id="KW-1133">Transmembrane helix</keyword>
<evidence type="ECO:0000256" key="2">
    <source>
        <dbReference type="ARBA" id="ARBA00022448"/>
    </source>
</evidence>
<keyword evidence="7 13" id="KW-0406">Ion transport</keyword>
<evidence type="ECO:0000256" key="7">
    <source>
        <dbReference type="ARBA" id="ARBA00023065"/>
    </source>
</evidence>
<comment type="subcellular location">
    <subcellularLocation>
        <location evidence="13">Cell membrane</location>
        <topology evidence="13">Single-pass membrane protein</topology>
    </subcellularLocation>
    <subcellularLocation>
        <location evidence="12">Endomembrane system</location>
        <topology evidence="12">Single-pass membrane protein</topology>
    </subcellularLocation>
</comment>
<keyword evidence="2 13" id="KW-0813">Transport</keyword>
<dbReference type="EMBL" id="FTOM01000002">
    <property type="protein sequence ID" value="SIS70498.1"/>
    <property type="molecule type" value="Genomic_DNA"/>
</dbReference>
<keyword evidence="13" id="KW-1003">Cell membrane</keyword>
<sequence length="188" mass="19724">MANETHDAATEAAHAAAAAAGHAAESAGMPQLDFGTYPNQIFWLLVTLGAIWWVLTRIALPRISGVLADRQGTIQGDLIAAEEFKMKAREAEETYQKALADARAEAQKIVAQTRAEIQRDLDAATAAADAEIAQRADVSARRIAEIRAGALTAVDQVAREAAVAIVSALGGSPDEKAVAQAVAQRLKG</sequence>
<keyword evidence="17" id="KW-1185">Reference proteome</keyword>
<comment type="function">
    <text evidence="11">Component of the F(0) channel, it forms part of the peripheral stalk, linking F(1) to F(0). The b'-subunit is a diverged and duplicated form of b found in plants and photosynthetic bacteria.</text>
</comment>
<dbReference type="AlphaFoldDB" id="A0A1N7L9H7"/>
<evidence type="ECO:0000256" key="13">
    <source>
        <dbReference type="HAMAP-Rule" id="MF_01398"/>
    </source>
</evidence>
<accession>A0A1N7L9H7</accession>
<dbReference type="CDD" id="cd06503">
    <property type="entry name" value="ATP-synt_Fo_b"/>
    <property type="match status" value="1"/>
</dbReference>
<keyword evidence="3 13" id="KW-0138">CF(0)</keyword>
<evidence type="ECO:0000256" key="11">
    <source>
        <dbReference type="ARBA" id="ARBA00025614"/>
    </source>
</evidence>
<comment type="subunit">
    <text evidence="13">F-type ATPases have 2 components, F(1) - the catalytic core - and F(0) - the membrane proton channel. F(1) has five subunits: alpha(3), beta(3), gamma(1), delta(1), epsilon(1). F(0) has three main subunits: a(1), b(2) and c(10-14). The alpha and beta chains form an alternating ring which encloses part of the gamma chain. F(1) is attached to F(0) by a central stalk formed by the gamma and epsilon chains, while a peripheral stalk is formed by the delta and b chains.</text>
</comment>
<dbReference type="STRING" id="407234.SAMN05421795_102724"/>
<keyword evidence="8 13" id="KW-0472">Membrane</keyword>
<evidence type="ECO:0000256" key="6">
    <source>
        <dbReference type="ARBA" id="ARBA00022989"/>
    </source>
</evidence>
<proteinExistence type="inferred from homology"/>
<evidence type="ECO:0000256" key="4">
    <source>
        <dbReference type="ARBA" id="ARBA00022692"/>
    </source>
</evidence>
<dbReference type="GO" id="GO:0046933">
    <property type="term" value="F:proton-transporting ATP synthase activity, rotational mechanism"/>
    <property type="evidence" value="ECO:0007669"/>
    <property type="project" value="UniProtKB-UniRule"/>
</dbReference>
<comment type="function">
    <text evidence="10 13">F(1)F(0) ATP synthase produces ATP from ADP in the presence of a proton or sodium gradient. F-type ATPases consist of two structural domains, F(1) containing the extramembraneous catalytic core and F(0) containing the membrane proton channel, linked together by a central stalk and a peripheral stalk. During catalysis, ATP synthesis in the catalytic domain of F(1) is coupled via a rotary mechanism of the central stalk subunits to proton translocation.</text>
</comment>
<organism evidence="16 17">
    <name type="scientific">Phaeovulum vinaykumarii</name>
    <dbReference type="NCBI Taxonomy" id="407234"/>
    <lineage>
        <taxon>Bacteria</taxon>
        <taxon>Pseudomonadati</taxon>
        <taxon>Pseudomonadota</taxon>
        <taxon>Alphaproteobacteria</taxon>
        <taxon>Rhodobacterales</taxon>
        <taxon>Paracoccaceae</taxon>
        <taxon>Phaeovulum</taxon>
    </lineage>
</organism>
<keyword evidence="4 13" id="KW-0812">Transmembrane</keyword>
<dbReference type="Pfam" id="PF00430">
    <property type="entry name" value="ATP-synt_B"/>
    <property type="match status" value="1"/>
</dbReference>
<dbReference type="InterPro" id="IPR050059">
    <property type="entry name" value="ATP_synthase_B_chain"/>
</dbReference>
<evidence type="ECO:0000313" key="17">
    <source>
        <dbReference type="Proteomes" id="UP000186098"/>
    </source>
</evidence>
<evidence type="ECO:0000313" key="16">
    <source>
        <dbReference type="EMBL" id="SIS70498.1"/>
    </source>
</evidence>
<feature type="transmembrane region" description="Helical" evidence="13">
    <location>
        <begin position="41"/>
        <end position="60"/>
    </location>
</feature>